<keyword evidence="4" id="KW-1185">Reference proteome</keyword>
<organism evidence="3 4">
    <name type="scientific">Blepharisma stoltei</name>
    <dbReference type="NCBI Taxonomy" id="1481888"/>
    <lineage>
        <taxon>Eukaryota</taxon>
        <taxon>Sar</taxon>
        <taxon>Alveolata</taxon>
        <taxon>Ciliophora</taxon>
        <taxon>Postciliodesmatophora</taxon>
        <taxon>Heterotrichea</taxon>
        <taxon>Heterotrichida</taxon>
        <taxon>Blepharismidae</taxon>
        <taxon>Blepharisma</taxon>
    </lineage>
</organism>
<dbReference type="AlphaFoldDB" id="A0AAU9JKW4"/>
<evidence type="ECO:0000313" key="3">
    <source>
        <dbReference type="EMBL" id="CAG9324140.1"/>
    </source>
</evidence>
<evidence type="ECO:0000256" key="2">
    <source>
        <dbReference type="SAM" id="MobiDB-lite"/>
    </source>
</evidence>
<protein>
    <submittedName>
        <fullName evidence="3">Uncharacterized protein</fullName>
    </submittedName>
</protein>
<reference evidence="3" key="1">
    <citation type="submission" date="2021-09" db="EMBL/GenBank/DDBJ databases">
        <authorList>
            <consortium name="AG Swart"/>
            <person name="Singh M."/>
            <person name="Singh A."/>
            <person name="Seah K."/>
            <person name="Emmerich C."/>
        </authorList>
    </citation>
    <scope>NUCLEOTIDE SEQUENCE</scope>
    <source>
        <strain evidence="3">ATCC30299</strain>
    </source>
</reference>
<dbReference type="Proteomes" id="UP001162131">
    <property type="component" value="Unassembled WGS sequence"/>
</dbReference>
<feature type="coiled-coil region" evidence="1">
    <location>
        <begin position="378"/>
        <end position="433"/>
    </location>
</feature>
<evidence type="ECO:0000313" key="4">
    <source>
        <dbReference type="Proteomes" id="UP001162131"/>
    </source>
</evidence>
<feature type="coiled-coil region" evidence="1">
    <location>
        <begin position="132"/>
        <end position="257"/>
    </location>
</feature>
<feature type="compositionally biased region" description="Basic and acidic residues" evidence="2">
    <location>
        <begin position="274"/>
        <end position="286"/>
    </location>
</feature>
<dbReference type="EMBL" id="CAJZBQ010000035">
    <property type="protein sequence ID" value="CAG9324140.1"/>
    <property type="molecule type" value="Genomic_DNA"/>
</dbReference>
<feature type="coiled-coil region" evidence="1">
    <location>
        <begin position="29"/>
        <end position="63"/>
    </location>
</feature>
<keyword evidence="1" id="KW-0175">Coiled coil</keyword>
<proteinExistence type="predicted"/>
<evidence type="ECO:0000256" key="1">
    <source>
        <dbReference type="SAM" id="Coils"/>
    </source>
</evidence>
<sequence>MSEQYIDRLAIKDIAEISSPSASNHYYNSRSYANAMRALHEKIRSLESENAQLKDKIASIETKSSFDSKKWQERLIDEAKIWSQKEKYLQSTIFGLEQKIKEMSEKLSTNDEKLRIKDDHIWHQSSQEKMNYQQFKLDKENLSLEIEHLKRQLANEINEHKNSENMLIRIEKDKKLIEEENSQLRRANYILEEEVELLKKSAKNPKALYEDEGIRENDYIEKIKELEFKNKSLNETASNQKQQLEILQKEIEEIYRSQKTSANSNAESLQTPSSRKEISSYKEEYKLSSSKKSSTKTNLGSLSSSSNRKDLSPYKGGKPKKFKKNFSAKIIKRPVSPLCDVCAKKEDERPLKSSLKKKPFQKSVTGLVRINEPQGMNEDQIANSIEKLENEISFLGKKYKQLLHSSQEETSDLEVLRKEITETSAEIQQKSDALYELKRKRHAMLREKLSA</sequence>
<feature type="compositionally biased region" description="Low complexity" evidence="2">
    <location>
        <begin position="287"/>
        <end position="306"/>
    </location>
</feature>
<feature type="compositionally biased region" description="Polar residues" evidence="2">
    <location>
        <begin position="258"/>
        <end position="272"/>
    </location>
</feature>
<accession>A0AAU9JKW4</accession>
<gene>
    <name evidence="3" type="ORF">BSTOLATCC_MIC35161</name>
</gene>
<feature type="region of interest" description="Disordered" evidence="2">
    <location>
        <begin position="258"/>
        <end position="326"/>
    </location>
</feature>
<feature type="compositionally biased region" description="Basic residues" evidence="2">
    <location>
        <begin position="317"/>
        <end position="326"/>
    </location>
</feature>
<comment type="caution">
    <text evidence="3">The sequence shown here is derived from an EMBL/GenBank/DDBJ whole genome shotgun (WGS) entry which is preliminary data.</text>
</comment>
<name>A0AAU9JKW4_9CILI</name>